<evidence type="ECO:0000313" key="4">
    <source>
        <dbReference type="EMBL" id="OBU04264.1"/>
    </source>
</evidence>
<dbReference type="EMBL" id="LZEY01000056">
    <property type="protein sequence ID" value="OBU04264.1"/>
    <property type="molecule type" value="Genomic_DNA"/>
</dbReference>
<evidence type="ECO:0000256" key="3">
    <source>
        <dbReference type="RuleBase" id="RU363015"/>
    </source>
</evidence>
<organism evidence="4 5">
    <name type="scientific">Morganella psychrotolerans</name>
    <dbReference type="NCBI Taxonomy" id="368603"/>
    <lineage>
        <taxon>Bacteria</taxon>
        <taxon>Pseudomonadati</taxon>
        <taxon>Pseudomonadota</taxon>
        <taxon>Gammaproteobacteria</taxon>
        <taxon>Enterobacterales</taxon>
        <taxon>Morganellaceae</taxon>
        <taxon>Morganella</taxon>
    </lineage>
</organism>
<dbReference type="GO" id="GO:0008714">
    <property type="term" value="F:AMP nucleosidase activity"/>
    <property type="evidence" value="ECO:0007669"/>
    <property type="project" value="UniProtKB-EC"/>
</dbReference>
<dbReference type="Proteomes" id="UP000092377">
    <property type="component" value="Unassembled WGS sequence"/>
</dbReference>
<dbReference type="GO" id="GO:0009691">
    <property type="term" value="P:cytokinin biosynthetic process"/>
    <property type="evidence" value="ECO:0007669"/>
    <property type="project" value="UniProtKB-UniRule"/>
</dbReference>
<dbReference type="SUPFAM" id="SSF102405">
    <property type="entry name" value="MCP/YpsA-like"/>
    <property type="match status" value="1"/>
</dbReference>
<dbReference type="PANTHER" id="PTHR31223:SF70">
    <property type="entry name" value="LOG FAMILY PROTEIN YJL055W"/>
    <property type="match status" value="1"/>
</dbReference>
<evidence type="ECO:0000313" key="5">
    <source>
        <dbReference type="Proteomes" id="UP000092377"/>
    </source>
</evidence>
<gene>
    <name evidence="4" type="ORF">AYY18_10020</name>
</gene>
<name>A0A1B8H5C1_9GAMM</name>
<dbReference type="GO" id="GO:0005829">
    <property type="term" value="C:cytosol"/>
    <property type="evidence" value="ECO:0007669"/>
    <property type="project" value="TreeGrafter"/>
</dbReference>
<dbReference type="NCBIfam" id="TIGR00730">
    <property type="entry name" value="Rossman fold protein, TIGR00730 family"/>
    <property type="match status" value="1"/>
</dbReference>
<comment type="catalytic activity">
    <reaction evidence="1">
        <text>AMP + H2O = D-ribose 5-phosphate + adenine</text>
        <dbReference type="Rhea" id="RHEA:20129"/>
        <dbReference type="ChEBI" id="CHEBI:15377"/>
        <dbReference type="ChEBI" id="CHEBI:16708"/>
        <dbReference type="ChEBI" id="CHEBI:78346"/>
        <dbReference type="ChEBI" id="CHEBI:456215"/>
        <dbReference type="EC" id="3.2.2.4"/>
    </reaction>
</comment>
<protein>
    <recommendedName>
        <fullName evidence="3">Cytokinin riboside 5'-monophosphate phosphoribohydrolase</fullName>
        <ecNumber evidence="3">3.2.2.n1</ecNumber>
    </recommendedName>
</protein>
<dbReference type="OrthoDB" id="9801098at2"/>
<dbReference type="EC" id="3.2.2.n1" evidence="3"/>
<proteinExistence type="inferred from homology"/>
<dbReference type="Gene3D" id="3.40.50.450">
    <property type="match status" value="1"/>
</dbReference>
<dbReference type="InterPro" id="IPR005269">
    <property type="entry name" value="LOG"/>
</dbReference>
<keyword evidence="3" id="KW-0378">Hydrolase</keyword>
<dbReference type="InterPro" id="IPR031100">
    <property type="entry name" value="LOG_fam"/>
</dbReference>
<keyword evidence="3" id="KW-0203">Cytokinin biosynthesis</keyword>
<keyword evidence="5" id="KW-1185">Reference proteome</keyword>
<comment type="similarity">
    <text evidence="2 3">Belongs to the LOG family.</text>
</comment>
<dbReference type="Pfam" id="PF03641">
    <property type="entry name" value="Lysine_decarbox"/>
    <property type="match status" value="1"/>
</dbReference>
<accession>A0A1B8H5C1</accession>
<evidence type="ECO:0000256" key="1">
    <source>
        <dbReference type="ARBA" id="ARBA00000274"/>
    </source>
</evidence>
<evidence type="ECO:0000256" key="2">
    <source>
        <dbReference type="ARBA" id="ARBA00006763"/>
    </source>
</evidence>
<sequence>MREIKQIAVYCGSSIGATDIYRREAVKFAEVLVEQGITLVYGGAGVGIMGTIADTVLSAGGKAIGVIPSLLEGREIAHKNLTELYRVGTMHERKSKMIELADGFVALPGGFGTLEEFAEVFTWSQIGLHQKPVGLMNTNHYYDPLLTMINTMADEQFMQEKYRNMAIVDTDAQNLIRRFRDYVAPSVKTYD</sequence>
<dbReference type="RefSeq" id="WP_067405373.1">
    <property type="nucleotide sequence ID" value="NZ_LZEY01000056.1"/>
</dbReference>
<dbReference type="PANTHER" id="PTHR31223">
    <property type="entry name" value="LOG FAMILY PROTEIN YJL055W"/>
    <property type="match status" value="1"/>
</dbReference>
<reference evidence="5" key="1">
    <citation type="submission" date="2016-06" db="EMBL/GenBank/DDBJ databases">
        <authorList>
            <person name="Butler K."/>
        </authorList>
    </citation>
    <scope>NUCLEOTIDE SEQUENCE [LARGE SCALE GENOMIC DNA]</scope>
    <source>
        <strain evidence="5">GCSL-Mp20</strain>
    </source>
</reference>
<dbReference type="AlphaFoldDB" id="A0A1B8H5C1"/>
<comment type="caution">
    <text evidence="4">The sequence shown here is derived from an EMBL/GenBank/DDBJ whole genome shotgun (WGS) entry which is preliminary data.</text>
</comment>